<evidence type="ECO:0000313" key="1">
    <source>
        <dbReference type="EMBL" id="AFQ04084.1"/>
    </source>
</evidence>
<dbReference type="EMBL" id="CP003772">
    <property type="protein sequence ID" value="AFQ04084.1"/>
    <property type="molecule type" value="Genomic_DNA"/>
</dbReference>
<evidence type="ECO:0000313" key="2">
    <source>
        <dbReference type="Proteomes" id="UP000005254"/>
    </source>
</evidence>
<protein>
    <submittedName>
        <fullName evidence="1">Uncharacterized protein</fullName>
    </submittedName>
</protein>
<accession>A0ABC7ZJ20</accession>
<proteinExistence type="predicted"/>
<name>A0ABC7ZJ20_MYCGT</name>
<dbReference type="KEGG" id="mgx:CM1_01570"/>
<reference evidence="1 2" key="1">
    <citation type="journal article" date="2012" name="J. Bacteriol.">
        <title>Draft Genome Sequences of Four Axenic Mycoplasma genitalium Strains Isolated from Denmark, Japan, and Australia.</title>
        <authorList>
            <person name="McGowin C.L."/>
            <person name="Ma L."/>
            <person name="Jensen J.S."/>
            <person name="Mancuso M.M."/>
            <person name="Hamasuna R."/>
            <person name="Adegboye D."/>
            <person name="Martin D.H."/>
        </authorList>
    </citation>
    <scope>NUCLEOTIDE SEQUENCE [LARGE SCALE GENOMIC DNA]</scope>
    <source>
        <strain evidence="1 2">M6320</strain>
    </source>
</reference>
<sequence>MAKDKKNKVDGTEQSVDLFERTKLEDTQVLNEVELDDIKKITELRKELEHTFEPQTRMQIKREIKEIERKMKRSSR</sequence>
<dbReference type="Proteomes" id="UP000005254">
    <property type="component" value="Chromosome"/>
</dbReference>
<dbReference type="GeneID" id="99647124"/>
<organism evidence="1 2">
    <name type="scientific">Mycoplasmoides genitalium M6320</name>
    <dbReference type="NCBI Taxonomy" id="662945"/>
    <lineage>
        <taxon>Bacteria</taxon>
        <taxon>Bacillati</taxon>
        <taxon>Mycoplasmatota</taxon>
        <taxon>Mycoplasmoidales</taxon>
        <taxon>Mycoplasmoidaceae</taxon>
        <taxon>Mycoplasmoides</taxon>
    </lineage>
</organism>
<gene>
    <name evidence="1" type="ORF">CM1_01570</name>
</gene>
<dbReference type="RefSeq" id="WP_009885892.1">
    <property type="nucleotide sequence ID" value="NC_018497.1"/>
</dbReference>
<dbReference type="AlphaFoldDB" id="A0ABC7ZJ20"/>